<proteinExistence type="predicted"/>
<gene>
    <name evidence="1" type="ORF">GCM10022246_04330</name>
</gene>
<comment type="caution">
    <text evidence="1">The sequence shown here is derived from an EMBL/GenBank/DDBJ whole genome shotgun (WGS) entry which is preliminary data.</text>
</comment>
<protein>
    <submittedName>
        <fullName evidence="1">Uncharacterized protein</fullName>
    </submittedName>
</protein>
<dbReference type="Proteomes" id="UP001501081">
    <property type="component" value="Unassembled WGS sequence"/>
</dbReference>
<dbReference type="RefSeq" id="WP_344764559.1">
    <property type="nucleotide sequence ID" value="NZ_BAABAK010000003.1"/>
</dbReference>
<organism evidence="1 2">
    <name type="scientific">Pedobacter ginsengiterrae</name>
    <dbReference type="NCBI Taxonomy" id="871696"/>
    <lineage>
        <taxon>Bacteria</taxon>
        <taxon>Pseudomonadati</taxon>
        <taxon>Bacteroidota</taxon>
        <taxon>Sphingobacteriia</taxon>
        <taxon>Sphingobacteriales</taxon>
        <taxon>Sphingobacteriaceae</taxon>
        <taxon>Pedobacter</taxon>
    </lineage>
</organism>
<sequence length="76" mass="8656">MENTLLNVSSDLQTFINKFEPNKFKVMAKGIEVRGINNLHSNILEAKSIIERLELKLIVSHNAEMLSYKGIEVNNI</sequence>
<name>A0ABP7NSQ9_9SPHI</name>
<dbReference type="EMBL" id="BAABAK010000003">
    <property type="protein sequence ID" value="GAA3953389.1"/>
    <property type="molecule type" value="Genomic_DNA"/>
</dbReference>
<accession>A0ABP7NSQ9</accession>
<reference evidence="2" key="1">
    <citation type="journal article" date="2019" name="Int. J. Syst. Evol. Microbiol.">
        <title>The Global Catalogue of Microorganisms (GCM) 10K type strain sequencing project: providing services to taxonomists for standard genome sequencing and annotation.</title>
        <authorList>
            <consortium name="The Broad Institute Genomics Platform"/>
            <consortium name="The Broad Institute Genome Sequencing Center for Infectious Disease"/>
            <person name="Wu L."/>
            <person name="Ma J."/>
        </authorList>
    </citation>
    <scope>NUCLEOTIDE SEQUENCE [LARGE SCALE GENOMIC DNA]</scope>
    <source>
        <strain evidence="2">JCM 17338</strain>
    </source>
</reference>
<keyword evidence="2" id="KW-1185">Reference proteome</keyword>
<evidence type="ECO:0000313" key="2">
    <source>
        <dbReference type="Proteomes" id="UP001501081"/>
    </source>
</evidence>
<evidence type="ECO:0000313" key="1">
    <source>
        <dbReference type="EMBL" id="GAA3953389.1"/>
    </source>
</evidence>